<keyword evidence="10" id="KW-0813">Transport</keyword>
<feature type="transmembrane region" description="Helical" evidence="10">
    <location>
        <begin position="98"/>
        <end position="121"/>
    </location>
</feature>
<evidence type="ECO:0000256" key="8">
    <source>
        <dbReference type="ARBA" id="ARBA00035585"/>
    </source>
</evidence>
<comment type="function">
    <text evidence="9 10">Fluoride-specific ion channel. Important for reducing fluoride concentration in the cell, thus reducing its toxicity.</text>
</comment>
<evidence type="ECO:0000313" key="12">
    <source>
        <dbReference type="Proteomes" id="UP000776164"/>
    </source>
</evidence>
<proteinExistence type="inferred from homology"/>
<evidence type="ECO:0000256" key="10">
    <source>
        <dbReference type="HAMAP-Rule" id="MF_00454"/>
    </source>
</evidence>
<dbReference type="InterPro" id="IPR003691">
    <property type="entry name" value="FluC"/>
</dbReference>
<dbReference type="RefSeq" id="WP_205106542.1">
    <property type="nucleotide sequence ID" value="NZ_BAAAHT010000018.1"/>
</dbReference>
<evidence type="ECO:0000256" key="4">
    <source>
        <dbReference type="ARBA" id="ARBA00022989"/>
    </source>
</evidence>
<keyword evidence="12" id="KW-1185">Reference proteome</keyword>
<evidence type="ECO:0000256" key="9">
    <source>
        <dbReference type="ARBA" id="ARBA00049940"/>
    </source>
</evidence>
<reference evidence="11 12" key="1">
    <citation type="submission" date="2021-01" db="EMBL/GenBank/DDBJ databases">
        <title>Sequencing the genomes of 1000 actinobacteria strains.</title>
        <authorList>
            <person name="Klenk H.-P."/>
        </authorList>
    </citation>
    <scope>NUCLEOTIDE SEQUENCE [LARGE SCALE GENOMIC DNA]</scope>
    <source>
        <strain evidence="11 12">DSM 13057</strain>
    </source>
</reference>
<protein>
    <recommendedName>
        <fullName evidence="10">Fluoride-specific ion channel FluC</fullName>
    </recommendedName>
</protein>
<comment type="activity regulation">
    <text evidence="10">Na(+) is not transported, but it plays an essential structural role and its presence is essential for fluoride channel function.</text>
</comment>
<accession>A0ABS2L1A4</accession>
<feature type="binding site" evidence="10">
    <location>
        <position position="79"/>
    </location>
    <ligand>
        <name>Na(+)</name>
        <dbReference type="ChEBI" id="CHEBI:29101"/>
        <note>structural</note>
    </ligand>
</feature>
<evidence type="ECO:0000256" key="1">
    <source>
        <dbReference type="ARBA" id="ARBA00004651"/>
    </source>
</evidence>
<dbReference type="PANTHER" id="PTHR28259">
    <property type="entry name" value="FLUORIDE EXPORT PROTEIN 1-RELATED"/>
    <property type="match status" value="1"/>
</dbReference>
<feature type="transmembrane region" description="Helical" evidence="10">
    <location>
        <begin position="36"/>
        <end position="59"/>
    </location>
</feature>
<dbReference type="Proteomes" id="UP000776164">
    <property type="component" value="Unassembled WGS sequence"/>
</dbReference>
<evidence type="ECO:0000256" key="6">
    <source>
        <dbReference type="ARBA" id="ARBA00023303"/>
    </source>
</evidence>
<keyword evidence="2 10" id="KW-1003">Cell membrane</keyword>
<keyword evidence="10" id="KW-0406">Ion transport</keyword>
<comment type="similarity">
    <text evidence="7 10">Belongs to the fluoride channel Fluc/FEX (TC 1.A.43) family.</text>
</comment>
<evidence type="ECO:0000256" key="3">
    <source>
        <dbReference type="ARBA" id="ARBA00022692"/>
    </source>
</evidence>
<sequence length="125" mass="13126">MTPLTFALLSLAGGLGAALRFWLDGFVKSRFTGAYPLGTTIINVSGSLILGLITGLTLGNLVPQEFFFILGTGLMGGYTTFSTASFETVRLVQQRRWAPALMNGVGMLVLSVLAALLGLTLGQAL</sequence>
<feature type="transmembrane region" description="Helical" evidence="10">
    <location>
        <begin position="66"/>
        <end position="86"/>
    </location>
</feature>
<dbReference type="Pfam" id="PF02537">
    <property type="entry name" value="CRCB"/>
    <property type="match status" value="1"/>
</dbReference>
<evidence type="ECO:0000256" key="2">
    <source>
        <dbReference type="ARBA" id="ARBA00022475"/>
    </source>
</evidence>
<organism evidence="11 12">
    <name type="scientific">Subtercola frigoramans</name>
    <dbReference type="NCBI Taxonomy" id="120298"/>
    <lineage>
        <taxon>Bacteria</taxon>
        <taxon>Bacillati</taxon>
        <taxon>Actinomycetota</taxon>
        <taxon>Actinomycetes</taxon>
        <taxon>Micrococcales</taxon>
        <taxon>Microbacteriaceae</taxon>
        <taxon>Subtercola</taxon>
    </lineage>
</organism>
<keyword evidence="10" id="KW-0479">Metal-binding</keyword>
<comment type="catalytic activity">
    <reaction evidence="8">
        <text>fluoride(in) = fluoride(out)</text>
        <dbReference type="Rhea" id="RHEA:76159"/>
        <dbReference type="ChEBI" id="CHEBI:17051"/>
    </reaction>
    <physiologicalReaction direction="left-to-right" evidence="8">
        <dbReference type="Rhea" id="RHEA:76160"/>
    </physiologicalReaction>
</comment>
<dbReference type="PANTHER" id="PTHR28259:SF1">
    <property type="entry name" value="FLUORIDE EXPORT PROTEIN 1-RELATED"/>
    <property type="match status" value="1"/>
</dbReference>
<keyword evidence="4 10" id="KW-1133">Transmembrane helix</keyword>
<keyword evidence="10" id="KW-0915">Sodium</keyword>
<dbReference type="NCBIfam" id="TIGR00494">
    <property type="entry name" value="crcB"/>
    <property type="match status" value="1"/>
</dbReference>
<evidence type="ECO:0000313" key="11">
    <source>
        <dbReference type="EMBL" id="MBM7470847.1"/>
    </source>
</evidence>
<keyword evidence="6 10" id="KW-0407">Ion channel</keyword>
<comment type="caution">
    <text evidence="11">The sequence shown here is derived from an EMBL/GenBank/DDBJ whole genome shotgun (WGS) entry which is preliminary data.</text>
</comment>
<feature type="binding site" evidence="10">
    <location>
        <position position="76"/>
    </location>
    <ligand>
        <name>Na(+)</name>
        <dbReference type="ChEBI" id="CHEBI:29101"/>
        <note>structural</note>
    </ligand>
</feature>
<evidence type="ECO:0000256" key="7">
    <source>
        <dbReference type="ARBA" id="ARBA00035120"/>
    </source>
</evidence>
<evidence type="ECO:0000256" key="5">
    <source>
        <dbReference type="ARBA" id="ARBA00023136"/>
    </source>
</evidence>
<dbReference type="EMBL" id="JAFBBU010000001">
    <property type="protein sequence ID" value="MBM7470847.1"/>
    <property type="molecule type" value="Genomic_DNA"/>
</dbReference>
<comment type="subcellular location">
    <subcellularLocation>
        <location evidence="1 10">Cell membrane</location>
        <topology evidence="1 10">Multi-pass membrane protein</topology>
    </subcellularLocation>
</comment>
<dbReference type="HAMAP" id="MF_00454">
    <property type="entry name" value="FluC"/>
    <property type="match status" value="1"/>
</dbReference>
<gene>
    <name evidence="10" type="primary">fluC</name>
    <name evidence="10" type="synonym">crcB</name>
    <name evidence="11" type="ORF">JOE66_000481</name>
</gene>
<keyword evidence="3 10" id="KW-0812">Transmembrane</keyword>
<name>A0ABS2L1A4_9MICO</name>
<keyword evidence="5 10" id="KW-0472">Membrane</keyword>